<organism evidence="1 2">
    <name type="scientific">Limoniibacter endophyticus</name>
    <dbReference type="NCBI Taxonomy" id="1565040"/>
    <lineage>
        <taxon>Bacteria</taxon>
        <taxon>Pseudomonadati</taxon>
        <taxon>Pseudomonadota</taxon>
        <taxon>Alphaproteobacteria</taxon>
        <taxon>Hyphomicrobiales</taxon>
        <taxon>Bartonellaceae</taxon>
        <taxon>Limoniibacter</taxon>
    </lineage>
</organism>
<dbReference type="AlphaFoldDB" id="A0A8J3DFU2"/>
<proteinExistence type="predicted"/>
<evidence type="ECO:0000313" key="2">
    <source>
        <dbReference type="Proteomes" id="UP000641137"/>
    </source>
</evidence>
<reference evidence="1" key="2">
    <citation type="submission" date="2020-09" db="EMBL/GenBank/DDBJ databases">
        <authorList>
            <person name="Sun Q."/>
            <person name="Kim S."/>
        </authorList>
    </citation>
    <scope>NUCLEOTIDE SEQUENCE</scope>
    <source>
        <strain evidence="1">KCTC 42097</strain>
    </source>
</reference>
<dbReference type="EMBL" id="BMZO01000001">
    <property type="protein sequence ID" value="GHC61363.1"/>
    <property type="molecule type" value="Genomic_DNA"/>
</dbReference>
<sequence length="68" mass="7929">MTVDEFKAWLEGFETAMNGNPPTAEQWSRIKEKIQKLSGTTQATSRIPLPNGWNDRMREFDLPRVRYS</sequence>
<protein>
    <submittedName>
        <fullName evidence="1">Uncharacterized protein</fullName>
    </submittedName>
</protein>
<comment type="caution">
    <text evidence="1">The sequence shown here is derived from an EMBL/GenBank/DDBJ whole genome shotgun (WGS) entry which is preliminary data.</text>
</comment>
<evidence type="ECO:0000313" key="1">
    <source>
        <dbReference type="EMBL" id="GHC61363.1"/>
    </source>
</evidence>
<reference evidence="1" key="1">
    <citation type="journal article" date="2014" name="Int. J. Syst. Evol. Microbiol.">
        <title>Complete genome sequence of Corynebacterium casei LMG S-19264T (=DSM 44701T), isolated from a smear-ripened cheese.</title>
        <authorList>
            <consortium name="US DOE Joint Genome Institute (JGI-PGF)"/>
            <person name="Walter F."/>
            <person name="Albersmeier A."/>
            <person name="Kalinowski J."/>
            <person name="Ruckert C."/>
        </authorList>
    </citation>
    <scope>NUCLEOTIDE SEQUENCE</scope>
    <source>
        <strain evidence="1">KCTC 42097</strain>
    </source>
</reference>
<accession>A0A8J3DFU2</accession>
<dbReference type="Proteomes" id="UP000641137">
    <property type="component" value="Unassembled WGS sequence"/>
</dbReference>
<keyword evidence="2" id="KW-1185">Reference proteome</keyword>
<name>A0A8J3DFU2_9HYPH</name>
<gene>
    <name evidence="1" type="ORF">GCM10010136_01860</name>
</gene>